<evidence type="ECO:0000313" key="2">
    <source>
        <dbReference type="Proteomes" id="UP000319732"/>
    </source>
</evidence>
<proteinExistence type="predicted"/>
<dbReference type="EMBL" id="VHSG01000012">
    <property type="protein sequence ID" value="TQV78716.1"/>
    <property type="molecule type" value="Genomic_DNA"/>
</dbReference>
<sequence length="139" mass="15280">MKLYGKQIVHPWLCDSMGHLTTRHYMAMFDDAAYHLLSETSGWQPNDTTGSWQGKGWADVSQRLQYLAEIASGSLVEIYGKVLKVGNKSITFALEMREKSTGKIAATCESTTVYFDLVERKAAPLSAEMGAKISAGLAN</sequence>
<dbReference type="Gene3D" id="3.10.129.10">
    <property type="entry name" value="Hotdog Thioesterase"/>
    <property type="match status" value="1"/>
</dbReference>
<dbReference type="OrthoDB" id="7597365at2"/>
<organism evidence="1 2">
    <name type="scientific">Exilibacterium tricleocarpae</name>
    <dbReference type="NCBI Taxonomy" id="2591008"/>
    <lineage>
        <taxon>Bacteria</taxon>
        <taxon>Pseudomonadati</taxon>
        <taxon>Pseudomonadota</taxon>
        <taxon>Gammaproteobacteria</taxon>
        <taxon>Cellvibrionales</taxon>
        <taxon>Cellvibrionaceae</taxon>
        <taxon>Exilibacterium</taxon>
    </lineage>
</organism>
<dbReference type="SUPFAM" id="SSF54637">
    <property type="entry name" value="Thioesterase/thiol ester dehydrase-isomerase"/>
    <property type="match status" value="1"/>
</dbReference>
<name>A0A545TND6_9GAMM</name>
<dbReference type="Proteomes" id="UP000319732">
    <property type="component" value="Unassembled WGS sequence"/>
</dbReference>
<reference evidence="1 2" key="1">
    <citation type="submission" date="2019-06" db="EMBL/GenBank/DDBJ databases">
        <title>Whole genome sequence for Cellvibrionaceae sp. R142.</title>
        <authorList>
            <person name="Wang G."/>
        </authorList>
    </citation>
    <scope>NUCLEOTIDE SEQUENCE [LARGE SCALE GENOMIC DNA]</scope>
    <source>
        <strain evidence="1 2">R142</strain>
    </source>
</reference>
<accession>A0A545TND6</accession>
<comment type="caution">
    <text evidence="1">The sequence shown here is derived from an EMBL/GenBank/DDBJ whole genome shotgun (WGS) entry which is preliminary data.</text>
</comment>
<protein>
    <submittedName>
        <fullName evidence="1">Acyl-CoA thioesterase</fullName>
    </submittedName>
</protein>
<dbReference type="InterPro" id="IPR029069">
    <property type="entry name" value="HotDog_dom_sf"/>
</dbReference>
<evidence type="ECO:0000313" key="1">
    <source>
        <dbReference type="EMBL" id="TQV78716.1"/>
    </source>
</evidence>
<keyword evidence="2" id="KW-1185">Reference proteome</keyword>
<dbReference type="RefSeq" id="WP_142904520.1">
    <property type="nucleotide sequence ID" value="NZ_ML660093.1"/>
</dbReference>
<dbReference type="AlphaFoldDB" id="A0A545TND6"/>
<gene>
    <name evidence="1" type="ORF">FKG94_11855</name>
</gene>
<dbReference type="Pfam" id="PF13279">
    <property type="entry name" value="4HBT_2"/>
    <property type="match status" value="1"/>
</dbReference>
<dbReference type="CDD" id="cd00586">
    <property type="entry name" value="4HBT"/>
    <property type="match status" value="1"/>
</dbReference>